<dbReference type="Proteomes" id="UP000323011">
    <property type="component" value="Unassembled WGS sequence"/>
</dbReference>
<evidence type="ECO:0000256" key="1">
    <source>
        <dbReference type="SAM" id="MobiDB-lite"/>
    </source>
</evidence>
<keyword evidence="3" id="KW-1185">Reference proteome</keyword>
<comment type="caution">
    <text evidence="2">The sequence shown here is derived from an EMBL/GenBank/DDBJ whole genome shotgun (WGS) entry which is preliminary data.</text>
</comment>
<dbReference type="Gene3D" id="1.25.40.180">
    <property type="match status" value="2"/>
</dbReference>
<evidence type="ECO:0000313" key="3">
    <source>
        <dbReference type="Proteomes" id="UP000323011"/>
    </source>
</evidence>
<dbReference type="AlphaFoldDB" id="A0A5A8CSF7"/>
<feature type="region of interest" description="Disordered" evidence="1">
    <location>
        <begin position="492"/>
        <end position="523"/>
    </location>
</feature>
<organism evidence="2 3">
    <name type="scientific">Cafeteria roenbergensis</name>
    <name type="common">Marine flagellate</name>
    <dbReference type="NCBI Taxonomy" id="33653"/>
    <lineage>
        <taxon>Eukaryota</taxon>
        <taxon>Sar</taxon>
        <taxon>Stramenopiles</taxon>
        <taxon>Bigyra</taxon>
        <taxon>Opalozoa</taxon>
        <taxon>Bicosoecida</taxon>
        <taxon>Cafeteriaceae</taxon>
        <taxon>Cafeteria</taxon>
    </lineage>
</organism>
<proteinExistence type="predicted"/>
<feature type="region of interest" description="Disordered" evidence="1">
    <location>
        <begin position="858"/>
        <end position="904"/>
    </location>
</feature>
<protein>
    <submittedName>
        <fullName evidence="2">Uncharacterized protein</fullName>
    </submittedName>
</protein>
<feature type="compositionally biased region" description="Gly residues" evidence="1">
    <location>
        <begin position="507"/>
        <end position="516"/>
    </location>
</feature>
<feature type="compositionally biased region" description="Low complexity" evidence="1">
    <location>
        <begin position="876"/>
        <end position="888"/>
    </location>
</feature>
<accession>A0A5A8CSF7</accession>
<dbReference type="EMBL" id="VLTN01000005">
    <property type="protein sequence ID" value="KAA0155996.1"/>
    <property type="molecule type" value="Genomic_DNA"/>
</dbReference>
<evidence type="ECO:0000313" key="2">
    <source>
        <dbReference type="EMBL" id="KAA0155996.1"/>
    </source>
</evidence>
<reference evidence="2 3" key="1">
    <citation type="submission" date="2019-07" db="EMBL/GenBank/DDBJ databases">
        <title>Genomes of Cafeteria roenbergensis.</title>
        <authorList>
            <person name="Fischer M.G."/>
            <person name="Hackl T."/>
            <person name="Roman M."/>
        </authorList>
    </citation>
    <scope>NUCLEOTIDE SEQUENCE [LARGE SCALE GENOMIC DNA]</scope>
    <source>
        <strain evidence="2 3">BVI</strain>
    </source>
</reference>
<gene>
    <name evidence="2" type="ORF">FNF29_01414</name>
</gene>
<sequence length="1032" mass="104802">MPKSFGPTTRVCPHQAQFYDALEEESLGSAEFRTTAAAVLRVGQLRPANGSVDPVAETLELAAGMCRPGRGEGPEPAVSDLAVGALCTLGLEMPWRGPFVATAAGAWRARGCAQVGERIAGRVAEALGQAVADGAPRRLAAAVKLLACMALPACRVVRTLDVANQLADWASEARAHPGHPMAGPLSEALLEALLCCGDAVEAARPGTPRECLDAASAVIDHRDANGWAGPGAAGLEGVFVDTPPTSSTLRRTRDAAEGCVAMGWRAPSTLRPDLDPRVVSALSGGADAVAWPPAGVAADDLAVLGAPHSDGPAVGGAAGGAAASGRQLISLLTSAECSSSSSGAEQAAADADTTKAPAACLFHGLAAPLLAPGVGRASSAALAACGLREAGSGGEGSSVSSAAVAEVDAASALLIQRATVDCAASHYPLHEDAAIEISRLSPAFPVGPLAVDALLATLLQQPRPGLPTAYLHLLVKQLERADIRGLGSIARPQTASGRAPLPADGRAGSGDSGGIPGVDDADEDEGAASEGMLVFVEPTQANGLRVSDGIAMAARVAFKHAGSLHPAALSRLAEWSAAHAASSRWQWLWDEWAPLAVLGSAADAPWPRQAQFALFASAAERTMSLHAAAFHDVLAASMQPATIDELSRKGCLPRLAAAAVPEGVTAEFVTPPAELDVHVPPAAGLAAAAPALQEAGDAAALFCAMMAQVSGLCSPATLASAMRSLPRERHAAASDALALAVVYQGRGRLADSAALAAKYSPCLEERGDGLSPSEQLAKAVGSVWRHCGVMRELVLLRLVSSGAMQSSHAIASVTAQGRMFEPWRRQAVSALLQLALAELREARDAVMRHMYLVPGVGSHSAPDSGAPADEAGHADGPSSSSAPEAGGSTRPAEASGVPLVGRDKGMPDLKADLARKEERWTQAVLAVCSQVALDVAACAEGSADGEPTMSALAGLSLVQELLSFGGEGTFGAAPAPWAFWFAERTAAVVARGLSPLPGAVAFVAGQVRALASRGWADAFPRLARDKLAPTPV</sequence>
<name>A0A5A8CSF7_CAFRO</name>